<evidence type="ECO:0000313" key="2">
    <source>
        <dbReference type="EMBL" id="KAL2074953.1"/>
    </source>
</evidence>
<reference evidence="2 3" key="1">
    <citation type="journal article" date="2024" name="Commun. Biol.">
        <title>Comparative genomic analysis of thermophilic fungi reveals convergent evolutionary adaptations and gene losses.</title>
        <authorList>
            <person name="Steindorff A.S."/>
            <person name="Aguilar-Pontes M.V."/>
            <person name="Robinson A.J."/>
            <person name="Andreopoulos B."/>
            <person name="LaButti K."/>
            <person name="Kuo A."/>
            <person name="Mondo S."/>
            <person name="Riley R."/>
            <person name="Otillar R."/>
            <person name="Haridas S."/>
            <person name="Lipzen A."/>
            <person name="Grimwood J."/>
            <person name="Schmutz J."/>
            <person name="Clum A."/>
            <person name="Reid I.D."/>
            <person name="Moisan M.C."/>
            <person name="Butler G."/>
            <person name="Nguyen T.T.M."/>
            <person name="Dewar K."/>
            <person name="Conant G."/>
            <person name="Drula E."/>
            <person name="Henrissat B."/>
            <person name="Hansel C."/>
            <person name="Singer S."/>
            <person name="Hutchinson M.I."/>
            <person name="de Vries R.P."/>
            <person name="Natvig D.O."/>
            <person name="Powell A.J."/>
            <person name="Tsang A."/>
            <person name="Grigoriev I.V."/>
        </authorList>
    </citation>
    <scope>NUCLEOTIDE SEQUENCE [LARGE SCALE GENOMIC DNA]</scope>
    <source>
        <strain evidence="2 3">CBS 494.80</strain>
    </source>
</reference>
<comment type="caution">
    <text evidence="2">The sequence shown here is derived from an EMBL/GenBank/DDBJ whole genome shotgun (WGS) entry which is preliminary data.</text>
</comment>
<dbReference type="Pfam" id="PF06985">
    <property type="entry name" value="HET"/>
    <property type="match status" value="1"/>
</dbReference>
<dbReference type="PANTHER" id="PTHR33112">
    <property type="entry name" value="DOMAIN PROTEIN, PUTATIVE-RELATED"/>
    <property type="match status" value="1"/>
</dbReference>
<dbReference type="Proteomes" id="UP001595075">
    <property type="component" value="Unassembled WGS sequence"/>
</dbReference>
<accession>A0ABR4CYN0</accession>
<keyword evidence="3" id="KW-1185">Reference proteome</keyword>
<evidence type="ECO:0000259" key="1">
    <source>
        <dbReference type="Pfam" id="PF06985"/>
    </source>
</evidence>
<dbReference type="EMBL" id="JAZHXI010000002">
    <property type="protein sequence ID" value="KAL2074953.1"/>
    <property type="molecule type" value="Genomic_DNA"/>
</dbReference>
<dbReference type="InterPro" id="IPR010730">
    <property type="entry name" value="HET"/>
</dbReference>
<dbReference type="PANTHER" id="PTHR33112:SF16">
    <property type="entry name" value="HETEROKARYON INCOMPATIBILITY DOMAIN-CONTAINING PROTEIN"/>
    <property type="match status" value="1"/>
</dbReference>
<name>A0ABR4CYN0_9HELO</name>
<sequence length="608" mass="68403">MADATVAEDFQDYTTPHSCRYCAKIVLKSTASNLVIQEAYGRELHPFLPESWPCSSYEDEQTIRNVSQALDEIRGSTFHVIGVREMHEALDNGCLFYKAMNAISYDNCALRGNEGRKMIAILISDEWTATMRALYPASTGDFDPNDQFQPLFHDGGFRILTTTGYPNPQIGAVSGREPHVSLDESFAKAKVWLETCINEHEECKKKASATTKMPARLLSCSITEGTQKIQLVKTSDIAAKLIRYIALSYCWGGNQEIQTSTGNIKEYSESIDPTSLPASIRDAVRTTNGLGLQYLWVDALCIIQDDDDDKAQQIASMADIFEGAELTILASKVATAHGGFLQRLPRYGLTDPDLVFEFTYEDDEGSQSQVILAPLSTGFDYLERRGWTFQERLCSHPSTCDSDCKDLHWCVNHTDRQERPLEYLAPSWSWASLLQPVDYDNKVDYSTSRCSKPCVEIVEVEVKLVSEYNKFGSVTGGHIKLVGVITEAYYEIDEGEGPILERRNGYPNLAPEEISYLGFSPHVYFDAIETDLEVNYECRLTLNPVARFTFYILVLKCDEKLSSLTGLFLRKHPNGQYSRFAQFGEYVDYSNETARVLVQGVRQEITIV</sequence>
<evidence type="ECO:0000313" key="3">
    <source>
        <dbReference type="Proteomes" id="UP001595075"/>
    </source>
</evidence>
<proteinExistence type="predicted"/>
<feature type="domain" description="Heterokaryon incompatibility" evidence="1">
    <location>
        <begin position="244"/>
        <end position="391"/>
    </location>
</feature>
<protein>
    <recommendedName>
        <fullName evidence="1">Heterokaryon incompatibility domain-containing protein</fullName>
    </recommendedName>
</protein>
<organism evidence="2 3">
    <name type="scientific">Oculimacula yallundae</name>
    <dbReference type="NCBI Taxonomy" id="86028"/>
    <lineage>
        <taxon>Eukaryota</taxon>
        <taxon>Fungi</taxon>
        <taxon>Dikarya</taxon>
        <taxon>Ascomycota</taxon>
        <taxon>Pezizomycotina</taxon>
        <taxon>Leotiomycetes</taxon>
        <taxon>Helotiales</taxon>
        <taxon>Ploettnerulaceae</taxon>
        <taxon>Oculimacula</taxon>
    </lineage>
</organism>
<gene>
    <name evidence="2" type="ORF">VTL71DRAFT_8733</name>
</gene>